<dbReference type="InterPro" id="IPR013815">
    <property type="entry name" value="ATP_grasp_subdomain_1"/>
</dbReference>
<evidence type="ECO:0000313" key="6">
    <source>
        <dbReference type="EMBL" id="GAA3017048.1"/>
    </source>
</evidence>
<keyword evidence="3 4" id="KW-0067">ATP-binding</keyword>
<proteinExistence type="predicted"/>
<keyword evidence="2 4" id="KW-0547">Nucleotide-binding</keyword>
<dbReference type="Gene3D" id="3.30.1490.20">
    <property type="entry name" value="ATP-grasp fold, A domain"/>
    <property type="match status" value="1"/>
</dbReference>
<evidence type="ECO:0000256" key="3">
    <source>
        <dbReference type="ARBA" id="ARBA00022840"/>
    </source>
</evidence>
<dbReference type="Gene3D" id="3.40.50.20">
    <property type="match status" value="1"/>
</dbReference>
<evidence type="ECO:0000256" key="2">
    <source>
        <dbReference type="ARBA" id="ARBA00022741"/>
    </source>
</evidence>
<dbReference type="Gene3D" id="3.30.470.20">
    <property type="entry name" value="ATP-grasp fold, B domain"/>
    <property type="match status" value="1"/>
</dbReference>
<dbReference type="InterPro" id="IPR052032">
    <property type="entry name" value="ATP-dep_AA_Ligase"/>
</dbReference>
<dbReference type="InterPro" id="IPR005479">
    <property type="entry name" value="CPAse_ATP-bd"/>
</dbReference>
<feature type="domain" description="ATP-grasp" evidence="5">
    <location>
        <begin position="95"/>
        <end position="286"/>
    </location>
</feature>
<evidence type="ECO:0000313" key="7">
    <source>
        <dbReference type="Proteomes" id="UP001499930"/>
    </source>
</evidence>
<dbReference type="Pfam" id="PF02786">
    <property type="entry name" value="CPSase_L_D2"/>
    <property type="match status" value="1"/>
</dbReference>
<dbReference type="SMART" id="SM01209">
    <property type="entry name" value="GARS_A"/>
    <property type="match status" value="1"/>
</dbReference>
<keyword evidence="7" id="KW-1185">Reference proteome</keyword>
<organism evidence="6 7">
    <name type="scientific">Streptosporangium longisporum</name>
    <dbReference type="NCBI Taxonomy" id="46187"/>
    <lineage>
        <taxon>Bacteria</taxon>
        <taxon>Bacillati</taxon>
        <taxon>Actinomycetota</taxon>
        <taxon>Actinomycetes</taxon>
        <taxon>Streptosporangiales</taxon>
        <taxon>Streptosporangiaceae</taxon>
        <taxon>Streptosporangium</taxon>
    </lineage>
</organism>
<comment type="caution">
    <text evidence="6">The sequence shown here is derived from an EMBL/GenBank/DDBJ whole genome shotgun (WGS) entry which is preliminary data.</text>
</comment>
<keyword evidence="1" id="KW-0436">Ligase</keyword>
<dbReference type="PANTHER" id="PTHR43585:SF2">
    <property type="entry name" value="ATP-GRASP ENZYME FSQD"/>
    <property type="match status" value="1"/>
</dbReference>
<protein>
    <submittedName>
        <fullName evidence="6">ATP-grasp domain-containing protein</fullName>
    </submittedName>
</protein>
<dbReference type="SUPFAM" id="SSF56059">
    <property type="entry name" value="Glutathione synthetase ATP-binding domain-like"/>
    <property type="match status" value="1"/>
</dbReference>
<evidence type="ECO:0000256" key="1">
    <source>
        <dbReference type="ARBA" id="ARBA00022598"/>
    </source>
</evidence>
<dbReference type="Proteomes" id="UP001499930">
    <property type="component" value="Unassembled WGS sequence"/>
</dbReference>
<gene>
    <name evidence="6" type="ORF">GCM10017559_46000</name>
</gene>
<dbReference type="InterPro" id="IPR011761">
    <property type="entry name" value="ATP-grasp"/>
</dbReference>
<evidence type="ECO:0000259" key="5">
    <source>
        <dbReference type="PROSITE" id="PS50975"/>
    </source>
</evidence>
<evidence type="ECO:0000256" key="4">
    <source>
        <dbReference type="PROSITE-ProRule" id="PRU00409"/>
    </source>
</evidence>
<dbReference type="EMBL" id="BAAAWD010000013">
    <property type="protein sequence ID" value="GAA3017048.1"/>
    <property type="molecule type" value="Genomic_DNA"/>
</dbReference>
<reference evidence="7" key="1">
    <citation type="journal article" date="2019" name="Int. J. Syst. Evol. Microbiol.">
        <title>The Global Catalogue of Microorganisms (GCM) 10K type strain sequencing project: providing services to taxonomists for standard genome sequencing and annotation.</title>
        <authorList>
            <consortium name="The Broad Institute Genomics Platform"/>
            <consortium name="The Broad Institute Genome Sequencing Center for Infectious Disease"/>
            <person name="Wu L."/>
            <person name="Ma J."/>
        </authorList>
    </citation>
    <scope>NUCLEOTIDE SEQUENCE [LARGE SCALE GENOMIC DNA]</scope>
    <source>
        <strain evidence="7">JCM 3106</strain>
    </source>
</reference>
<sequence>MMLKERTTYEVGFADEAIPFDLLAAADIPIEVDFDDWEEVVEAVRRVHALRPFTAVVSQVDRLVPLAGLLRERLGLTTGITAQAARNCNDKAATHRCLSEADIAVTRHRVVHDGQEGVVAAKEIGLPVIVKPRDASSAAGLMHCASLEEVSAAVSDILDGGRDSALVEEYLVGPEIGVFAARAGGRTQILYVFTGEVGPPPKFVKLGGWFPSALDEGERARLGELTGRVLAALGLDDWVALVQFILTDDGPKVVEVNPRVSGGQGVALIAATTGYEMTLAAVEAALGRHVRPDPPKAAIGMYHSIVFDQEGTLWYRPEALRGIEGLESPVPPVIEIDVAPGEAVLAINHPRGGTFGRIVVAGTGREEVVRDHERIMRHLDLRVEPLENAEAQVDKPHTSCC</sequence>
<dbReference type="PANTHER" id="PTHR43585">
    <property type="entry name" value="FUMIPYRROLE BIOSYNTHESIS PROTEIN C"/>
    <property type="match status" value="1"/>
</dbReference>
<name>A0ABP6KPB0_9ACTN</name>
<accession>A0ABP6KPB0</accession>
<dbReference type="PROSITE" id="PS50975">
    <property type="entry name" value="ATP_GRASP"/>
    <property type="match status" value="1"/>
</dbReference>